<comment type="caution">
    <text evidence="2">The sequence shown here is derived from an EMBL/GenBank/DDBJ whole genome shotgun (WGS) entry which is preliminary data.</text>
</comment>
<keyword evidence="3" id="KW-1185">Reference proteome</keyword>
<sequence>MPISAQVISFSDAELRGLELPHDDPVVIAPTSVPPLGQASGKTKKRGQENHPEVMTMRGEVQEQNDNLPKERESLRKPVPHEEIVKVLFTDHEPKKTFHMGTMLEENHKEGLIQLIREYNDIFAWGTEDMPGIDTSVAVH</sequence>
<feature type="compositionally biased region" description="Basic and acidic residues" evidence="1">
    <location>
        <begin position="68"/>
        <end position="79"/>
    </location>
</feature>
<evidence type="ECO:0000256" key="1">
    <source>
        <dbReference type="SAM" id="MobiDB-lite"/>
    </source>
</evidence>
<reference evidence="2 3" key="1">
    <citation type="submission" date="2024-01" db="EMBL/GenBank/DDBJ databases">
        <title>The complete chloroplast genome sequence of Lithospermum erythrorhizon: insights into the phylogenetic relationship among Boraginaceae species and the maternal lineages of purple gromwells.</title>
        <authorList>
            <person name="Okada T."/>
            <person name="Watanabe K."/>
        </authorList>
    </citation>
    <scope>NUCLEOTIDE SEQUENCE [LARGE SCALE GENOMIC DNA]</scope>
</reference>
<evidence type="ECO:0000313" key="3">
    <source>
        <dbReference type="Proteomes" id="UP001454036"/>
    </source>
</evidence>
<feature type="region of interest" description="Disordered" evidence="1">
    <location>
        <begin position="29"/>
        <end position="79"/>
    </location>
</feature>
<accession>A0AAV3P4K6</accession>
<organism evidence="2 3">
    <name type="scientific">Lithospermum erythrorhizon</name>
    <name type="common">Purple gromwell</name>
    <name type="synonym">Lithospermum officinale var. erythrorhizon</name>
    <dbReference type="NCBI Taxonomy" id="34254"/>
    <lineage>
        <taxon>Eukaryota</taxon>
        <taxon>Viridiplantae</taxon>
        <taxon>Streptophyta</taxon>
        <taxon>Embryophyta</taxon>
        <taxon>Tracheophyta</taxon>
        <taxon>Spermatophyta</taxon>
        <taxon>Magnoliopsida</taxon>
        <taxon>eudicotyledons</taxon>
        <taxon>Gunneridae</taxon>
        <taxon>Pentapetalae</taxon>
        <taxon>asterids</taxon>
        <taxon>lamiids</taxon>
        <taxon>Boraginales</taxon>
        <taxon>Boraginaceae</taxon>
        <taxon>Boraginoideae</taxon>
        <taxon>Lithospermeae</taxon>
        <taxon>Lithospermum</taxon>
    </lineage>
</organism>
<name>A0AAV3P4K6_LITER</name>
<protein>
    <submittedName>
        <fullName evidence="2">Uncharacterized protein</fullName>
    </submittedName>
</protein>
<dbReference type="AlphaFoldDB" id="A0AAV3P4K6"/>
<dbReference type="Proteomes" id="UP001454036">
    <property type="component" value="Unassembled WGS sequence"/>
</dbReference>
<gene>
    <name evidence="2" type="ORF">LIER_06047</name>
</gene>
<dbReference type="EMBL" id="BAABME010000860">
    <property type="protein sequence ID" value="GAA0145991.1"/>
    <property type="molecule type" value="Genomic_DNA"/>
</dbReference>
<evidence type="ECO:0000313" key="2">
    <source>
        <dbReference type="EMBL" id="GAA0145991.1"/>
    </source>
</evidence>
<proteinExistence type="predicted"/>